<reference evidence="3" key="1">
    <citation type="journal article" date="2013" name="ISME J.">
        <title>A small predatory core genome in the divergent marine Bacteriovorax marinus SJ and the terrestrial Bdellovibrio bacteriovorus.</title>
        <authorList>
            <person name="Crossman L.C."/>
            <person name="Chen H."/>
            <person name="Cerdeno-Tarraga A.M."/>
            <person name="Brooks K."/>
            <person name="Quail M.A."/>
            <person name="Pineiro S.A."/>
            <person name="Hobley L."/>
            <person name="Sockett R.E."/>
            <person name="Bentley S.D."/>
            <person name="Parkhill J."/>
            <person name="Williams H.N."/>
            <person name="Stine O.C."/>
        </authorList>
    </citation>
    <scope>NUCLEOTIDE SEQUENCE [LARGE SCALE GENOMIC DNA]</scope>
    <source>
        <strain evidence="3">ATCC BAA-682 / DSM 15412 / SJ</strain>
    </source>
</reference>
<dbReference type="OrthoDB" id="5291775at2"/>
<keyword evidence="3" id="KW-1185">Reference proteome</keyword>
<accession>E1X4H1</accession>
<keyword evidence="1" id="KW-0732">Signal</keyword>
<dbReference type="KEGG" id="bmx:BMS_0488"/>
<dbReference type="PATRIC" id="fig|862908.3.peg.466"/>
<dbReference type="Proteomes" id="UP000008963">
    <property type="component" value="Chromosome"/>
</dbReference>
<dbReference type="HOGENOM" id="CLU_1297782_0_0_7"/>
<dbReference type="EMBL" id="FQ312005">
    <property type="protein sequence ID" value="CBW25401.1"/>
    <property type="molecule type" value="Genomic_DNA"/>
</dbReference>
<proteinExistence type="predicted"/>
<protein>
    <submittedName>
        <fullName evidence="2">Membrane protein</fullName>
    </submittedName>
</protein>
<evidence type="ECO:0000313" key="2">
    <source>
        <dbReference type="EMBL" id="CBW25401.1"/>
    </source>
</evidence>
<gene>
    <name evidence="2" type="ordered locus">BMS_0488</name>
</gene>
<dbReference type="STRING" id="862908.BMS_0488"/>
<feature type="chain" id="PRO_5003154786" evidence="1">
    <location>
        <begin position="21"/>
        <end position="217"/>
    </location>
</feature>
<dbReference type="RefSeq" id="WP_014243188.1">
    <property type="nucleotide sequence ID" value="NC_016620.1"/>
</dbReference>
<organism evidence="2 3">
    <name type="scientific">Halobacteriovorax marinus (strain ATCC BAA-682 / DSM 15412 / SJ)</name>
    <name type="common">Bacteriovorax marinus</name>
    <dbReference type="NCBI Taxonomy" id="862908"/>
    <lineage>
        <taxon>Bacteria</taxon>
        <taxon>Pseudomonadati</taxon>
        <taxon>Bdellovibrionota</taxon>
        <taxon>Bacteriovoracia</taxon>
        <taxon>Bacteriovoracales</taxon>
        <taxon>Halobacteriovoraceae</taxon>
        <taxon>Halobacteriovorax</taxon>
    </lineage>
</organism>
<sequence length="217" mass="25300">MKTFGSIFKLIILLNFTSCAGLLANRTYIDEMDRESDSFWVAGEDFRLTAGDSGRAHRSEREILERTPVDGLTKEEIQEKSFLRKEITRKVNALSDEDYTQYAGVRDSLTSDSEKVYYLNLPRHERDEYIRTKFFSAYQENSRSPASQNFGYMRSSVTTKVDIGMRKSDIKRIWGRPMQVDVAGDPRYENERWSFYDGSKLRQIYFENGVVSGWILE</sequence>
<dbReference type="eggNOG" id="ENOG5033CWD">
    <property type="taxonomic scope" value="Bacteria"/>
</dbReference>
<evidence type="ECO:0000313" key="3">
    <source>
        <dbReference type="Proteomes" id="UP000008963"/>
    </source>
</evidence>
<feature type="signal peptide" evidence="1">
    <location>
        <begin position="1"/>
        <end position="20"/>
    </location>
</feature>
<dbReference type="AlphaFoldDB" id="E1X4H1"/>
<name>E1X4H1_HALMS</name>
<evidence type="ECO:0000256" key="1">
    <source>
        <dbReference type="SAM" id="SignalP"/>
    </source>
</evidence>